<proteinExistence type="predicted"/>
<gene>
    <name evidence="1" type="ORF">S03H2_31363</name>
</gene>
<comment type="caution">
    <text evidence="1">The sequence shown here is derived from an EMBL/GenBank/DDBJ whole genome shotgun (WGS) entry which is preliminary data.</text>
</comment>
<evidence type="ECO:0000313" key="1">
    <source>
        <dbReference type="EMBL" id="GAH61616.1"/>
    </source>
</evidence>
<dbReference type="EMBL" id="BARU01019012">
    <property type="protein sequence ID" value="GAH61616.1"/>
    <property type="molecule type" value="Genomic_DNA"/>
</dbReference>
<organism evidence="1">
    <name type="scientific">marine sediment metagenome</name>
    <dbReference type="NCBI Taxonomy" id="412755"/>
    <lineage>
        <taxon>unclassified sequences</taxon>
        <taxon>metagenomes</taxon>
        <taxon>ecological metagenomes</taxon>
    </lineage>
</organism>
<protein>
    <submittedName>
        <fullName evidence="1">Uncharacterized protein</fullName>
    </submittedName>
</protein>
<dbReference type="AlphaFoldDB" id="X1GUM8"/>
<sequence>TSCEAYCSGDNYKIDIAQDTLKNKAYGYGPVDEYL</sequence>
<reference evidence="1" key="1">
    <citation type="journal article" date="2014" name="Front. Microbiol.">
        <title>High frequency of phylogenetically diverse reductive dehalogenase-homologous genes in deep subseafloor sedimentary metagenomes.</title>
        <authorList>
            <person name="Kawai M."/>
            <person name="Futagami T."/>
            <person name="Toyoda A."/>
            <person name="Takaki Y."/>
            <person name="Nishi S."/>
            <person name="Hori S."/>
            <person name="Arai W."/>
            <person name="Tsubouchi T."/>
            <person name="Morono Y."/>
            <person name="Uchiyama I."/>
            <person name="Ito T."/>
            <person name="Fujiyama A."/>
            <person name="Inagaki F."/>
            <person name="Takami H."/>
        </authorList>
    </citation>
    <scope>NUCLEOTIDE SEQUENCE</scope>
    <source>
        <strain evidence="1">Expedition CK06-06</strain>
    </source>
</reference>
<accession>X1GUM8</accession>
<name>X1GUM8_9ZZZZ</name>
<feature type="non-terminal residue" evidence="1">
    <location>
        <position position="1"/>
    </location>
</feature>